<organism evidence="2 3">
    <name type="scientific">Caballeronia sordidicola</name>
    <name type="common">Burkholderia sordidicola</name>
    <dbReference type="NCBI Taxonomy" id="196367"/>
    <lineage>
        <taxon>Bacteria</taxon>
        <taxon>Pseudomonadati</taxon>
        <taxon>Pseudomonadota</taxon>
        <taxon>Betaproteobacteria</taxon>
        <taxon>Burkholderiales</taxon>
        <taxon>Burkholderiaceae</taxon>
        <taxon>Caballeronia</taxon>
    </lineage>
</organism>
<evidence type="ECO:0000313" key="3">
    <source>
        <dbReference type="Proteomes" id="UP000054893"/>
    </source>
</evidence>
<dbReference type="AlphaFoldDB" id="A0A158F971"/>
<keyword evidence="1" id="KW-1133">Transmembrane helix</keyword>
<sequence>MLNNNSPLESLAAFAIVFATGILSTVALGKYIEKVRRDAQNATSGAV</sequence>
<gene>
    <name evidence="2" type="ORF">AWB64_00976</name>
</gene>
<evidence type="ECO:0000256" key="1">
    <source>
        <dbReference type="SAM" id="Phobius"/>
    </source>
</evidence>
<dbReference type="RefSeq" id="WP_167353899.1">
    <property type="nucleotide sequence ID" value="NZ_FCOC02000002.1"/>
</dbReference>
<evidence type="ECO:0000313" key="2">
    <source>
        <dbReference type="EMBL" id="SAL16408.1"/>
    </source>
</evidence>
<keyword evidence="1" id="KW-0472">Membrane</keyword>
<dbReference type="Proteomes" id="UP000054893">
    <property type="component" value="Unassembled WGS sequence"/>
</dbReference>
<name>A0A158F971_CABSO</name>
<reference evidence="2 3" key="1">
    <citation type="submission" date="2016-01" db="EMBL/GenBank/DDBJ databases">
        <authorList>
            <person name="Oliw E.H."/>
        </authorList>
    </citation>
    <scope>NUCLEOTIDE SEQUENCE [LARGE SCALE GENOMIC DNA]</scope>
    <source>
        <strain evidence="2">LMG 22029</strain>
    </source>
</reference>
<keyword evidence="1" id="KW-0812">Transmembrane</keyword>
<protein>
    <submittedName>
        <fullName evidence="2">Uncharacterized protein</fullName>
    </submittedName>
</protein>
<dbReference type="EMBL" id="FCOC02000002">
    <property type="protein sequence ID" value="SAL16408.1"/>
    <property type="molecule type" value="Genomic_DNA"/>
</dbReference>
<accession>A0A158F971</accession>
<proteinExistence type="predicted"/>
<feature type="transmembrane region" description="Helical" evidence="1">
    <location>
        <begin position="12"/>
        <end position="32"/>
    </location>
</feature>